<sequence>MRITSLIILPICLVTGQYTEGCNGHEELCSRTYNNVSYACTHNAYSYPPPHTLPVLNQEKNITQQLQDGIRAFMLDIVRNKPVAAAAAENPSSLQGIWNTVTSWFSPQSNSEDPIESIHLCHESCLLIDKGPLIETLITIREFMEANPREIITLIIENVSGFSASQVAPSFEQSGLSSMALSLQPDRFSNDSIHLNHYLWPTLQEMIGSNQRLVVFMDDKADTSQVSYILPEWDYVVEIPYANIDPVEQFPCNQDRPRDNIPRDLVVMNHFTYHRTAVAGEDIDTPLPASKVKEQGYNTLDSLTKHWQTCQNVWHQQVMNFITLDYYDIGDGAIFQLVNQINGISS</sequence>
<dbReference type="SUPFAM" id="SSF51695">
    <property type="entry name" value="PLC-like phosphodiesterases"/>
    <property type="match status" value="1"/>
</dbReference>
<dbReference type="Pfam" id="PF26178">
    <property type="entry name" value="PI-PLC_cat"/>
    <property type="match status" value="1"/>
</dbReference>
<evidence type="ECO:0000256" key="1">
    <source>
        <dbReference type="SAM" id="SignalP"/>
    </source>
</evidence>
<dbReference type="EMBL" id="JANBUW010000019">
    <property type="protein sequence ID" value="KAJ2851026.1"/>
    <property type="molecule type" value="Genomic_DNA"/>
</dbReference>
<protein>
    <recommendedName>
        <fullName evidence="4">PLC-like phosphodiesterase</fullName>
    </recommendedName>
</protein>
<dbReference type="Proteomes" id="UP001139887">
    <property type="component" value="Unassembled WGS sequence"/>
</dbReference>
<dbReference type="GO" id="GO:0006629">
    <property type="term" value="P:lipid metabolic process"/>
    <property type="evidence" value="ECO:0007669"/>
    <property type="project" value="InterPro"/>
</dbReference>
<feature type="chain" id="PRO_5040852571" description="PLC-like phosphodiesterase" evidence="1">
    <location>
        <begin position="25"/>
        <end position="346"/>
    </location>
</feature>
<reference evidence="2" key="1">
    <citation type="submission" date="2022-07" db="EMBL/GenBank/DDBJ databases">
        <title>Phylogenomic reconstructions and comparative analyses of Kickxellomycotina fungi.</title>
        <authorList>
            <person name="Reynolds N.K."/>
            <person name="Stajich J.E."/>
            <person name="Barry K."/>
            <person name="Grigoriev I.V."/>
            <person name="Crous P."/>
            <person name="Smith M.E."/>
        </authorList>
    </citation>
    <scope>NUCLEOTIDE SEQUENCE</scope>
    <source>
        <strain evidence="2">NRRL 1566</strain>
    </source>
</reference>
<name>A0A9W8I9N0_9FUNG</name>
<dbReference type="PANTHER" id="PTHR13593">
    <property type="match status" value="1"/>
</dbReference>
<dbReference type="InterPro" id="IPR051057">
    <property type="entry name" value="PI-PLC_domain"/>
</dbReference>
<dbReference type="GO" id="GO:0008081">
    <property type="term" value="F:phosphoric diester hydrolase activity"/>
    <property type="evidence" value="ECO:0007669"/>
    <property type="project" value="InterPro"/>
</dbReference>
<dbReference type="OrthoDB" id="7984201at2759"/>
<comment type="caution">
    <text evidence="2">The sequence shown here is derived from an EMBL/GenBank/DDBJ whole genome shotgun (WGS) entry which is preliminary data.</text>
</comment>
<dbReference type="PANTHER" id="PTHR13593:SF140">
    <property type="entry name" value="PLC-LIKE PHOSPHODIESTERASE"/>
    <property type="match status" value="1"/>
</dbReference>
<keyword evidence="3" id="KW-1185">Reference proteome</keyword>
<dbReference type="Gene3D" id="3.20.20.190">
    <property type="entry name" value="Phosphatidylinositol (PI) phosphodiesterase"/>
    <property type="match status" value="1"/>
</dbReference>
<evidence type="ECO:0008006" key="4">
    <source>
        <dbReference type="Google" id="ProtNLM"/>
    </source>
</evidence>
<dbReference type="InterPro" id="IPR017946">
    <property type="entry name" value="PLC-like_Pdiesterase_TIM-brl"/>
</dbReference>
<evidence type="ECO:0000313" key="3">
    <source>
        <dbReference type="Proteomes" id="UP001139887"/>
    </source>
</evidence>
<feature type="signal peptide" evidence="1">
    <location>
        <begin position="1"/>
        <end position="24"/>
    </location>
</feature>
<organism evidence="2 3">
    <name type="scientific">Coemansia brasiliensis</name>
    <dbReference type="NCBI Taxonomy" id="2650707"/>
    <lineage>
        <taxon>Eukaryota</taxon>
        <taxon>Fungi</taxon>
        <taxon>Fungi incertae sedis</taxon>
        <taxon>Zoopagomycota</taxon>
        <taxon>Kickxellomycotina</taxon>
        <taxon>Kickxellomycetes</taxon>
        <taxon>Kickxellales</taxon>
        <taxon>Kickxellaceae</taxon>
        <taxon>Coemansia</taxon>
    </lineage>
</organism>
<proteinExistence type="predicted"/>
<dbReference type="AlphaFoldDB" id="A0A9W8I9N0"/>
<evidence type="ECO:0000313" key="2">
    <source>
        <dbReference type="EMBL" id="KAJ2851026.1"/>
    </source>
</evidence>
<accession>A0A9W8I9N0</accession>
<keyword evidence="1" id="KW-0732">Signal</keyword>
<dbReference type="Pfam" id="PF26146">
    <property type="entry name" value="PI-PLC_X"/>
    <property type="match status" value="1"/>
</dbReference>
<gene>
    <name evidence="2" type="ORF">IWW36_001453</name>
</gene>